<comment type="similarity">
    <text evidence="1">Belongs to the universal ribosomal protein uL10 family.</text>
</comment>
<accession>A0A075H2A9</accession>
<dbReference type="AlphaFoldDB" id="A0A075H2A9"/>
<sequence length="69" mass="8505">MHENRTKYPKKKAQMYQLLQDLPKKYSVTALVRMEKVRASQLLPLRKNLEKKWKFLVLKIKLRKNHWKN</sequence>
<protein>
    <submittedName>
        <fullName evidence="2">Ribosomal protein P0 (RP-L10, rplJ)</fullName>
    </submittedName>
</protein>
<gene>
    <name evidence="2" type="primary">RP-L10</name>
    <name evidence="2" type="synonym">rplJ</name>
</gene>
<dbReference type="SUPFAM" id="SSF160369">
    <property type="entry name" value="Ribosomal protein L10-like"/>
    <property type="match status" value="1"/>
</dbReference>
<keyword evidence="2" id="KW-0689">Ribosomal protein</keyword>
<name>A0A075H2A9_9ARCH</name>
<dbReference type="Pfam" id="PF00466">
    <property type="entry name" value="Ribosomal_L10"/>
    <property type="match status" value="1"/>
</dbReference>
<evidence type="ECO:0000256" key="1">
    <source>
        <dbReference type="ARBA" id="ARBA00008889"/>
    </source>
</evidence>
<proteinExistence type="inferred from homology"/>
<dbReference type="InterPro" id="IPR043141">
    <property type="entry name" value="Ribosomal_uL10-like_sf"/>
</dbReference>
<dbReference type="GO" id="GO:0005840">
    <property type="term" value="C:ribosome"/>
    <property type="evidence" value="ECO:0007669"/>
    <property type="project" value="UniProtKB-KW"/>
</dbReference>
<dbReference type="EMBL" id="KF900887">
    <property type="protein sequence ID" value="AIF10316.1"/>
    <property type="molecule type" value="Genomic_DNA"/>
</dbReference>
<reference evidence="2" key="1">
    <citation type="journal article" date="2014" name="Genome Biol. Evol.">
        <title>Pangenome evidence for extensive interdomain horizontal transfer affecting lineage core and shell genes in uncultured planktonic thaumarchaeota and euryarchaeota.</title>
        <authorList>
            <person name="Deschamps P."/>
            <person name="Zivanovic Y."/>
            <person name="Moreira D."/>
            <person name="Rodriguez-Valera F."/>
            <person name="Lopez-Garcia P."/>
        </authorList>
    </citation>
    <scope>NUCLEOTIDE SEQUENCE</scope>
</reference>
<keyword evidence="2" id="KW-0687">Ribonucleoprotein</keyword>
<dbReference type="Gene3D" id="3.30.70.1730">
    <property type="match status" value="1"/>
</dbReference>
<evidence type="ECO:0000313" key="2">
    <source>
        <dbReference type="EMBL" id="AIF10316.1"/>
    </source>
</evidence>
<organism evidence="2">
    <name type="scientific">uncultured marine thaumarchaeote KM3_45_A02</name>
    <dbReference type="NCBI Taxonomy" id="1456154"/>
    <lineage>
        <taxon>Archaea</taxon>
        <taxon>Nitrososphaerota</taxon>
        <taxon>environmental samples</taxon>
    </lineage>
</organism>
<dbReference type="InterPro" id="IPR001790">
    <property type="entry name" value="Ribosomal_uL10"/>
</dbReference>